<dbReference type="EMBL" id="CACRXK020000240">
    <property type="protein sequence ID" value="CAB3979894.1"/>
    <property type="molecule type" value="Genomic_DNA"/>
</dbReference>
<name>A0A6S7FJK9_PARCT</name>
<dbReference type="OrthoDB" id="10270523at2759"/>
<gene>
    <name evidence="1" type="ORF">PACLA_8A009903</name>
</gene>
<keyword evidence="2" id="KW-1185">Reference proteome</keyword>
<accession>A0A6S7FJK9</accession>
<protein>
    <submittedName>
        <fullName evidence="1">Uncharacterized protein</fullName>
    </submittedName>
</protein>
<comment type="caution">
    <text evidence="1">The sequence shown here is derived from an EMBL/GenBank/DDBJ whole genome shotgun (WGS) entry which is preliminary data.</text>
</comment>
<dbReference type="Proteomes" id="UP001152795">
    <property type="component" value="Unassembled WGS sequence"/>
</dbReference>
<proteinExistence type="predicted"/>
<organism evidence="1 2">
    <name type="scientific">Paramuricea clavata</name>
    <name type="common">Red gorgonian</name>
    <name type="synonym">Violescent sea-whip</name>
    <dbReference type="NCBI Taxonomy" id="317549"/>
    <lineage>
        <taxon>Eukaryota</taxon>
        <taxon>Metazoa</taxon>
        <taxon>Cnidaria</taxon>
        <taxon>Anthozoa</taxon>
        <taxon>Octocorallia</taxon>
        <taxon>Malacalcyonacea</taxon>
        <taxon>Plexauridae</taxon>
        <taxon>Paramuricea</taxon>
    </lineage>
</organism>
<reference evidence="1" key="1">
    <citation type="submission" date="2020-04" db="EMBL/GenBank/DDBJ databases">
        <authorList>
            <person name="Alioto T."/>
            <person name="Alioto T."/>
            <person name="Gomez Garrido J."/>
        </authorList>
    </citation>
    <scope>NUCLEOTIDE SEQUENCE</scope>
    <source>
        <strain evidence="1">A484AB</strain>
    </source>
</reference>
<dbReference type="AlphaFoldDB" id="A0A6S7FJK9"/>
<sequence>MRSGEEIINSCDENARKRTTSCNIPEEVRGSWRAPDFKTEEGNLQVSIDIGATSATMHQKVGEKKTEIKFDCISGSDDGYFLTKSEVPESYKSLYKQMR</sequence>
<evidence type="ECO:0000313" key="1">
    <source>
        <dbReference type="EMBL" id="CAB3979894.1"/>
    </source>
</evidence>
<evidence type="ECO:0000313" key="2">
    <source>
        <dbReference type="Proteomes" id="UP001152795"/>
    </source>
</evidence>